<keyword evidence="1" id="KW-0805">Transcription regulation</keyword>
<feature type="domain" description="HTH luxR-type" evidence="4">
    <location>
        <begin position="201"/>
        <end position="265"/>
    </location>
</feature>
<dbReference type="InterPro" id="IPR016032">
    <property type="entry name" value="Sig_transdc_resp-reg_C-effctor"/>
</dbReference>
<evidence type="ECO:0000313" key="5">
    <source>
        <dbReference type="EMBL" id="QHI70051.1"/>
    </source>
</evidence>
<dbReference type="Pfam" id="PF00196">
    <property type="entry name" value="GerE"/>
    <property type="match status" value="1"/>
</dbReference>
<dbReference type="EMBL" id="CP047593">
    <property type="protein sequence ID" value="QHI70051.1"/>
    <property type="molecule type" value="Genomic_DNA"/>
</dbReference>
<evidence type="ECO:0000256" key="3">
    <source>
        <dbReference type="ARBA" id="ARBA00023163"/>
    </source>
</evidence>
<gene>
    <name evidence="5" type="ORF">GT409_11520</name>
</gene>
<dbReference type="InterPro" id="IPR000792">
    <property type="entry name" value="Tscrpt_reg_LuxR_C"/>
</dbReference>
<protein>
    <recommendedName>
        <fullName evidence="4">HTH luxR-type domain-containing protein</fullName>
    </recommendedName>
</protein>
<dbReference type="AlphaFoldDB" id="A0A6P1M849"/>
<dbReference type="Proteomes" id="UP000464954">
    <property type="component" value="Chromosome"/>
</dbReference>
<dbReference type="Gene3D" id="1.10.10.10">
    <property type="entry name" value="Winged helix-like DNA-binding domain superfamily/Winged helix DNA-binding domain"/>
    <property type="match status" value="1"/>
</dbReference>
<dbReference type="GO" id="GO:0006355">
    <property type="term" value="P:regulation of DNA-templated transcription"/>
    <property type="evidence" value="ECO:0007669"/>
    <property type="project" value="InterPro"/>
</dbReference>
<evidence type="ECO:0000313" key="6">
    <source>
        <dbReference type="Proteomes" id="UP000464954"/>
    </source>
</evidence>
<proteinExistence type="predicted"/>
<name>A0A6P1M849_9BACT</name>
<dbReference type="PROSITE" id="PS50043">
    <property type="entry name" value="HTH_LUXR_2"/>
    <property type="match status" value="1"/>
</dbReference>
<keyword evidence="2" id="KW-0238">DNA-binding</keyword>
<dbReference type="CDD" id="cd06170">
    <property type="entry name" value="LuxR_C_like"/>
    <property type="match status" value="1"/>
</dbReference>
<dbReference type="PANTHER" id="PTHR44688">
    <property type="entry name" value="DNA-BINDING TRANSCRIPTIONAL ACTIVATOR DEVR_DOSR"/>
    <property type="match status" value="1"/>
</dbReference>
<accession>A0A6P1M849</accession>
<dbReference type="PRINTS" id="PR00038">
    <property type="entry name" value="HTHLUXR"/>
</dbReference>
<dbReference type="PANTHER" id="PTHR44688:SF16">
    <property type="entry name" value="DNA-BINDING TRANSCRIPTIONAL ACTIVATOR DEVR_DOSR"/>
    <property type="match status" value="1"/>
</dbReference>
<reference evidence="5 6" key="1">
    <citation type="submission" date="2020-01" db="EMBL/GenBank/DDBJ databases">
        <title>Ponticoccus aerotolerans gen. nov., sp. nov., an anaerobic bacterium and proposal of Ponticoccusceae fam. nov., Ponticoccusles ord. nov. and Ponticoccuse classis nov. in the phylum Kiritimatiellaeota.</title>
        <authorList>
            <person name="Zhou L.Y."/>
            <person name="Du Z.J."/>
        </authorList>
    </citation>
    <scope>NUCLEOTIDE SEQUENCE [LARGE SCALE GENOMIC DNA]</scope>
    <source>
        <strain evidence="5 6">S-5007</strain>
    </source>
</reference>
<keyword evidence="6" id="KW-1185">Reference proteome</keyword>
<dbReference type="SUPFAM" id="SSF46894">
    <property type="entry name" value="C-terminal effector domain of the bipartite response regulators"/>
    <property type="match status" value="1"/>
</dbReference>
<dbReference type="GO" id="GO:0003677">
    <property type="term" value="F:DNA binding"/>
    <property type="evidence" value="ECO:0007669"/>
    <property type="project" value="UniProtKB-KW"/>
</dbReference>
<evidence type="ECO:0000256" key="1">
    <source>
        <dbReference type="ARBA" id="ARBA00023015"/>
    </source>
</evidence>
<evidence type="ECO:0000256" key="2">
    <source>
        <dbReference type="ARBA" id="ARBA00023125"/>
    </source>
</evidence>
<sequence length="265" mass="30261">MNVSEARLELLTIRDIEFVAKVSERIHYTNSSEPFLNHSFVVLNDAIPRKIFSVDSYSINPVSFKQAVSEGVSSDLFSVYRAYMHQHPLLPHFLAPESSDVSTILTTTTADEFHQTDLYQEFYKVLGIEDQLAFALPHPQGIYVLVYSRETAFSEKEKVIMQLLKPQLQIALKNWQRIRELELHLRTLEENSVGVTQTHEAPGGWTRLSPRQQAVAELAALGLENRKIAEKLHISPKTVGKHLENIFEVLDIHNRTALAAMWSRQ</sequence>
<keyword evidence="3" id="KW-0804">Transcription</keyword>
<dbReference type="SMART" id="SM00421">
    <property type="entry name" value="HTH_LUXR"/>
    <property type="match status" value="1"/>
</dbReference>
<dbReference type="RefSeq" id="WP_160629230.1">
    <property type="nucleotide sequence ID" value="NZ_CP047593.1"/>
</dbReference>
<dbReference type="KEGG" id="taer:GT409_11520"/>
<dbReference type="InterPro" id="IPR036388">
    <property type="entry name" value="WH-like_DNA-bd_sf"/>
</dbReference>
<evidence type="ECO:0000259" key="4">
    <source>
        <dbReference type="PROSITE" id="PS50043"/>
    </source>
</evidence>
<organism evidence="5 6">
    <name type="scientific">Tichowtungia aerotolerans</name>
    <dbReference type="NCBI Taxonomy" id="2697043"/>
    <lineage>
        <taxon>Bacteria</taxon>
        <taxon>Pseudomonadati</taxon>
        <taxon>Kiritimatiellota</taxon>
        <taxon>Tichowtungiia</taxon>
        <taxon>Tichowtungiales</taxon>
        <taxon>Tichowtungiaceae</taxon>
        <taxon>Tichowtungia</taxon>
    </lineage>
</organism>